<dbReference type="GO" id="GO:0043386">
    <property type="term" value="P:mycotoxin biosynthetic process"/>
    <property type="evidence" value="ECO:0007669"/>
    <property type="project" value="InterPro"/>
</dbReference>
<evidence type="ECO:0000256" key="2">
    <source>
        <dbReference type="ARBA" id="ARBA00035112"/>
    </source>
</evidence>
<dbReference type="RefSeq" id="XP_033588087.1">
    <property type="nucleotide sequence ID" value="XM_033734252.1"/>
</dbReference>
<dbReference type="Proteomes" id="UP000799767">
    <property type="component" value="Unassembled WGS sequence"/>
</dbReference>
<evidence type="ECO:0008006" key="6">
    <source>
        <dbReference type="Google" id="ProtNLM"/>
    </source>
</evidence>
<keyword evidence="5" id="KW-1185">Reference proteome</keyword>
<dbReference type="EMBL" id="MU001638">
    <property type="protein sequence ID" value="KAF2481517.1"/>
    <property type="molecule type" value="Genomic_DNA"/>
</dbReference>
<dbReference type="GeneID" id="54475254"/>
<dbReference type="PANTHER" id="PTHR33365">
    <property type="entry name" value="YALI0B05434P"/>
    <property type="match status" value="1"/>
</dbReference>
<gene>
    <name evidence="4" type="ORF">BDY17DRAFT_301470</name>
</gene>
<keyword evidence="3" id="KW-1133">Transmembrane helix</keyword>
<evidence type="ECO:0000256" key="3">
    <source>
        <dbReference type="SAM" id="Phobius"/>
    </source>
</evidence>
<evidence type="ECO:0000313" key="4">
    <source>
        <dbReference type="EMBL" id="KAF2481517.1"/>
    </source>
</evidence>
<dbReference type="OrthoDB" id="3687641at2759"/>
<dbReference type="Pfam" id="PF11807">
    <property type="entry name" value="UstYa"/>
    <property type="match status" value="1"/>
</dbReference>
<dbReference type="PANTHER" id="PTHR33365:SF4">
    <property type="entry name" value="CYCLOCHLOROTINE BIOSYNTHESIS PROTEIN O"/>
    <property type="match status" value="1"/>
</dbReference>
<comment type="pathway">
    <text evidence="1">Mycotoxin biosynthesis.</text>
</comment>
<comment type="similarity">
    <text evidence="2">Belongs to the ustYa family.</text>
</comment>
<protein>
    <recommendedName>
        <fullName evidence="6">Tat pathway signal sequence</fullName>
    </recommendedName>
</protein>
<dbReference type="AlphaFoldDB" id="A0A6A6PQJ6"/>
<accession>A0A6A6PQJ6</accession>
<dbReference type="InterPro" id="IPR021765">
    <property type="entry name" value="UstYa-like"/>
</dbReference>
<evidence type="ECO:0000256" key="1">
    <source>
        <dbReference type="ARBA" id="ARBA00004685"/>
    </source>
</evidence>
<reference evidence="4" key="1">
    <citation type="journal article" date="2020" name="Stud. Mycol.">
        <title>101 Dothideomycetes genomes: a test case for predicting lifestyles and emergence of pathogens.</title>
        <authorList>
            <person name="Haridas S."/>
            <person name="Albert R."/>
            <person name="Binder M."/>
            <person name="Bloem J."/>
            <person name="Labutti K."/>
            <person name="Salamov A."/>
            <person name="Andreopoulos B."/>
            <person name="Baker S."/>
            <person name="Barry K."/>
            <person name="Bills G."/>
            <person name="Bluhm B."/>
            <person name="Cannon C."/>
            <person name="Castanera R."/>
            <person name="Culley D."/>
            <person name="Daum C."/>
            <person name="Ezra D."/>
            <person name="Gonzalez J."/>
            <person name="Henrissat B."/>
            <person name="Kuo A."/>
            <person name="Liang C."/>
            <person name="Lipzen A."/>
            <person name="Lutzoni F."/>
            <person name="Magnuson J."/>
            <person name="Mondo S."/>
            <person name="Nolan M."/>
            <person name="Ohm R."/>
            <person name="Pangilinan J."/>
            <person name="Park H.-J."/>
            <person name="Ramirez L."/>
            <person name="Alfaro M."/>
            <person name="Sun H."/>
            <person name="Tritt A."/>
            <person name="Yoshinaga Y."/>
            <person name="Zwiers L.-H."/>
            <person name="Turgeon B."/>
            <person name="Goodwin S."/>
            <person name="Spatafora J."/>
            <person name="Crous P."/>
            <person name="Grigoriev I."/>
        </authorList>
    </citation>
    <scope>NUCLEOTIDE SEQUENCE</scope>
    <source>
        <strain evidence="4">CBS 113389</strain>
    </source>
</reference>
<proteinExistence type="inferred from homology"/>
<organism evidence="4 5">
    <name type="scientific">Neohortaea acidophila</name>
    <dbReference type="NCBI Taxonomy" id="245834"/>
    <lineage>
        <taxon>Eukaryota</taxon>
        <taxon>Fungi</taxon>
        <taxon>Dikarya</taxon>
        <taxon>Ascomycota</taxon>
        <taxon>Pezizomycotina</taxon>
        <taxon>Dothideomycetes</taxon>
        <taxon>Dothideomycetidae</taxon>
        <taxon>Mycosphaerellales</taxon>
        <taxon>Teratosphaeriaceae</taxon>
        <taxon>Neohortaea</taxon>
    </lineage>
</organism>
<keyword evidence="3" id="KW-0472">Membrane</keyword>
<name>A0A6A6PQJ6_9PEZI</name>
<sequence length="296" mass="33905">MVLKFPLSLPRYTPLQEGGEVEENKCDNAPSTSLANGLVVLTYRAIFIFSVVWILATALITLITVHWLQIPACQSSISAIRAGEFVPAKDTARVKNVRFTESSTFNFTAVPPRQFREDVRIYVGEPSPALDRNWDDLLDNQYFYITEQEARSTWGEDYQKYWRDEATGHYRVGIDVLHTLHCLNIIRKEVYSDYYRARPYHGLTAELQLYHVDHCIDIIRQGIQCSSDLTPVPVTRFDPITGQQSVDSEHTHTCRDFSAIREWMTLKAEESKVLDQDILERAKAGARSKPLNPIHS</sequence>
<feature type="transmembrane region" description="Helical" evidence="3">
    <location>
        <begin position="46"/>
        <end position="68"/>
    </location>
</feature>
<evidence type="ECO:0000313" key="5">
    <source>
        <dbReference type="Proteomes" id="UP000799767"/>
    </source>
</evidence>
<keyword evidence="3" id="KW-0812">Transmembrane</keyword>